<feature type="domain" description="Peptidoglycan binding-like" evidence="2">
    <location>
        <begin position="467"/>
        <end position="517"/>
    </location>
</feature>
<feature type="domain" description="Rv2525c-like glycoside hydrolase-like" evidence="3">
    <location>
        <begin position="136"/>
        <end position="357"/>
    </location>
</feature>
<dbReference type="Gene3D" id="1.10.101.10">
    <property type="entry name" value="PGBD-like superfamily/PGBD"/>
    <property type="match status" value="2"/>
</dbReference>
<gene>
    <name evidence="4" type="ORF">EXE58_15980</name>
</gene>
<dbReference type="SUPFAM" id="SSF47090">
    <property type="entry name" value="PGBD-like"/>
    <property type="match status" value="2"/>
</dbReference>
<dbReference type="Gene3D" id="3.20.20.80">
    <property type="entry name" value="Glycosidases"/>
    <property type="match status" value="1"/>
</dbReference>
<feature type="transmembrane region" description="Helical" evidence="1">
    <location>
        <begin position="88"/>
        <end position="111"/>
    </location>
</feature>
<evidence type="ECO:0000259" key="3">
    <source>
        <dbReference type="Pfam" id="PF08924"/>
    </source>
</evidence>
<dbReference type="Pfam" id="PF08924">
    <property type="entry name" value="Rv2525c_GlyHyd-like"/>
    <property type="match status" value="1"/>
</dbReference>
<evidence type="ECO:0000259" key="2">
    <source>
        <dbReference type="Pfam" id="PF01471"/>
    </source>
</evidence>
<keyword evidence="1" id="KW-0812">Transmembrane</keyword>
<dbReference type="InterPro" id="IPR036366">
    <property type="entry name" value="PGBDSf"/>
</dbReference>
<keyword evidence="5" id="KW-1185">Reference proteome</keyword>
<dbReference type="SUPFAM" id="SSF51445">
    <property type="entry name" value="(Trans)glycosidases"/>
    <property type="match status" value="1"/>
</dbReference>
<dbReference type="AlphaFoldDB" id="A0A4V1BML6"/>
<evidence type="ECO:0000256" key="1">
    <source>
        <dbReference type="SAM" id="Phobius"/>
    </source>
</evidence>
<sequence length="522" mass="56021">MLGDVAPRDRGLADAGRSIEVKEAGHVQLLRQVDNLFRLSHVPPSTTGLGGGGLAAGRGLGLLYGLAHHTISGETMRLAHLSTARARVGIAAVAVLAICATLLPMGAAAAAERRPDGFSGYAFDARCAPTQEQMDAWLTSSPFSGVGIYIGGSMASCRPTASDPGQPHLDATWVARQRAGGWRLLPIWAGPQAACHTLYGDLIDANPAGSYAAADARGRAEAAAAVARAQQLGLPASSTLWYDLEGGYDVTNDDCRRSALRFLSGWTSALHDLGYRSGVYSSVSAGIHALDNADNLSPGSYVMPDHVWYAWYNGRADVAIDPQWVRPSSWEGQRVHQYEAHTSATYGGVSLTIDRNFMEIDGGAQPPRSTRLCGRTRVDFRTYPRLKPGSRGVRTKTLQCVLRKNARYRGKLDGQFDRGVLKAVRTFQRRHDLRVTGRADAATWTALFAKGSTPMLKVGAAGQPALRLQRSLRAAGFRSVKPTGVVTDRTATAVRRLQQRLGLDATGVVTADTWSALQHGRR</sequence>
<accession>A0A4V1BML6</accession>
<evidence type="ECO:0000313" key="5">
    <source>
        <dbReference type="Proteomes" id="UP000294853"/>
    </source>
</evidence>
<keyword evidence="1" id="KW-1133">Transmembrane helix</keyword>
<dbReference type="InterPro" id="IPR017853">
    <property type="entry name" value="GH"/>
</dbReference>
<protein>
    <submittedName>
        <fullName evidence="4">DUF1906 domain-containing protein</fullName>
    </submittedName>
</protein>
<organism evidence="4 5">
    <name type="scientific">Nocardioides seonyuensis</name>
    <dbReference type="NCBI Taxonomy" id="2518371"/>
    <lineage>
        <taxon>Bacteria</taxon>
        <taxon>Bacillati</taxon>
        <taxon>Actinomycetota</taxon>
        <taxon>Actinomycetes</taxon>
        <taxon>Propionibacteriales</taxon>
        <taxon>Nocardioidaceae</taxon>
        <taxon>Nocardioides</taxon>
    </lineage>
</organism>
<proteinExistence type="predicted"/>
<feature type="transmembrane region" description="Helical" evidence="1">
    <location>
        <begin position="48"/>
        <end position="67"/>
    </location>
</feature>
<dbReference type="Pfam" id="PF01471">
    <property type="entry name" value="PG_binding_1"/>
    <property type="match status" value="2"/>
</dbReference>
<reference evidence="4 5" key="1">
    <citation type="submission" date="2019-03" db="EMBL/GenBank/DDBJ databases">
        <title>Three New Species of Nocardioides, Nocardioides euryhalodurans sp. nov., Nocardioides seonyuensis sp. nov. and Nocardioides eburneoflavus sp. nov. Iolated from Soil.</title>
        <authorList>
            <person name="Roh S.G."/>
            <person name="Lee C."/>
            <person name="Kim M.-K."/>
            <person name="Kim S.B."/>
        </authorList>
    </citation>
    <scope>NUCLEOTIDE SEQUENCE [LARGE SCALE GENOMIC DNA]</scope>
    <source>
        <strain evidence="4 5">MMS17-SY207-3</strain>
    </source>
</reference>
<evidence type="ECO:0000313" key="4">
    <source>
        <dbReference type="EMBL" id="QBX56802.1"/>
    </source>
</evidence>
<dbReference type="OrthoDB" id="5171321at2"/>
<dbReference type="InterPro" id="IPR002477">
    <property type="entry name" value="Peptidoglycan-bd-like"/>
</dbReference>
<dbReference type="InterPro" id="IPR036365">
    <property type="entry name" value="PGBD-like_sf"/>
</dbReference>
<keyword evidence="1" id="KW-0472">Membrane</keyword>
<dbReference type="InterPro" id="IPR015020">
    <property type="entry name" value="Rv2525c-like_Glyco_Hydro-like"/>
</dbReference>
<dbReference type="EMBL" id="CP038436">
    <property type="protein sequence ID" value="QBX56802.1"/>
    <property type="molecule type" value="Genomic_DNA"/>
</dbReference>
<dbReference type="KEGG" id="nsn:EXE58_15980"/>
<dbReference type="Proteomes" id="UP000294853">
    <property type="component" value="Chromosome"/>
</dbReference>
<name>A0A4V1BML6_9ACTN</name>
<feature type="domain" description="Peptidoglycan binding-like" evidence="2">
    <location>
        <begin position="394"/>
        <end position="447"/>
    </location>
</feature>